<dbReference type="Gene3D" id="3.40.190.290">
    <property type="match status" value="1"/>
</dbReference>
<organism evidence="6 7">
    <name type="scientific">Acidovorax bellezanensis</name>
    <dbReference type="NCBI Taxonomy" id="2976702"/>
    <lineage>
        <taxon>Bacteria</taxon>
        <taxon>Pseudomonadati</taxon>
        <taxon>Pseudomonadota</taxon>
        <taxon>Betaproteobacteria</taxon>
        <taxon>Burkholderiales</taxon>
        <taxon>Comamonadaceae</taxon>
        <taxon>Acidovorax</taxon>
    </lineage>
</organism>
<dbReference type="InterPro" id="IPR000847">
    <property type="entry name" value="LysR_HTH_N"/>
</dbReference>
<keyword evidence="7" id="KW-1185">Reference proteome</keyword>
<dbReference type="Gene3D" id="1.10.10.10">
    <property type="entry name" value="Winged helix-like DNA-binding domain superfamily/Winged helix DNA-binding domain"/>
    <property type="match status" value="1"/>
</dbReference>
<evidence type="ECO:0000256" key="4">
    <source>
        <dbReference type="ARBA" id="ARBA00023163"/>
    </source>
</evidence>
<dbReference type="PANTHER" id="PTHR30419">
    <property type="entry name" value="HTH-TYPE TRANSCRIPTIONAL REGULATOR YBHD"/>
    <property type="match status" value="1"/>
</dbReference>
<evidence type="ECO:0000313" key="6">
    <source>
        <dbReference type="EMBL" id="MCT9810899.1"/>
    </source>
</evidence>
<dbReference type="EMBL" id="JAODYH010000004">
    <property type="protein sequence ID" value="MCT9810899.1"/>
    <property type="molecule type" value="Genomic_DNA"/>
</dbReference>
<comment type="similarity">
    <text evidence="1">Belongs to the LysR transcriptional regulatory family.</text>
</comment>
<evidence type="ECO:0000313" key="7">
    <source>
        <dbReference type="Proteomes" id="UP001525968"/>
    </source>
</evidence>
<keyword evidence="3" id="KW-0238">DNA-binding</keyword>
<proteinExistence type="inferred from homology"/>
<name>A0ABT2PK81_9BURK</name>
<evidence type="ECO:0000256" key="3">
    <source>
        <dbReference type="ARBA" id="ARBA00023125"/>
    </source>
</evidence>
<dbReference type="Pfam" id="PF03466">
    <property type="entry name" value="LysR_substrate"/>
    <property type="match status" value="1"/>
</dbReference>
<dbReference type="Proteomes" id="UP001525968">
    <property type="component" value="Unassembled WGS sequence"/>
</dbReference>
<sequence length="299" mass="32693">MRIDDLQVLITLSQHVSLHGAANALGVTQSALSKALARLEAAAGAPLFERSSQGIAITAMGRTVLKHARRITQAVHDLGTELGDERSAKAGLIRLASLPHLVPSLITPLLADFHVHRPMARFHIHPLLSPQLLIELDNGQVDLVIAAKPQADYPGLSHASLGLLDVCMVARSGHPRLARFLTLADLTQERWVLPDRSMYLRQWFEQQFLQAGLPLPPVAIESSQSQLAFAPLLRQSDLLGLLPSRILQQPEGQGLVTLPGAGMQVQYDLHLFWRTQGILSPVALEFRNALLARDTTARL</sequence>
<protein>
    <submittedName>
        <fullName evidence="6">LysR family transcriptional regulator</fullName>
    </submittedName>
</protein>
<comment type="caution">
    <text evidence="6">The sequence shown here is derived from an EMBL/GenBank/DDBJ whole genome shotgun (WGS) entry which is preliminary data.</text>
</comment>
<dbReference type="PANTHER" id="PTHR30419:SF8">
    <property type="entry name" value="NITROGEN ASSIMILATION TRANSCRIPTIONAL ACTIVATOR-RELATED"/>
    <property type="match status" value="1"/>
</dbReference>
<feature type="domain" description="HTH lysR-type" evidence="5">
    <location>
        <begin position="1"/>
        <end position="58"/>
    </location>
</feature>
<evidence type="ECO:0000256" key="1">
    <source>
        <dbReference type="ARBA" id="ARBA00009437"/>
    </source>
</evidence>
<dbReference type="RefSeq" id="WP_261500047.1">
    <property type="nucleotide sequence ID" value="NZ_JAODYH010000004.1"/>
</dbReference>
<dbReference type="InterPro" id="IPR050950">
    <property type="entry name" value="HTH-type_LysR_regulators"/>
</dbReference>
<dbReference type="PRINTS" id="PR00039">
    <property type="entry name" value="HTHLYSR"/>
</dbReference>
<keyword evidence="2" id="KW-0805">Transcription regulation</keyword>
<dbReference type="InterPro" id="IPR005119">
    <property type="entry name" value="LysR_subst-bd"/>
</dbReference>
<dbReference type="SUPFAM" id="SSF53850">
    <property type="entry name" value="Periplasmic binding protein-like II"/>
    <property type="match status" value="1"/>
</dbReference>
<reference evidence="6 7" key="1">
    <citation type="submission" date="2022-09" db="EMBL/GenBank/DDBJ databases">
        <title>Draft genome of isolate Be4.</title>
        <authorList>
            <person name="Sanchez-Castro I."/>
            <person name="Martinez-Rodriguez P."/>
            <person name="Descostes M."/>
            <person name="Merroun M."/>
        </authorList>
    </citation>
    <scope>NUCLEOTIDE SEQUENCE [LARGE SCALE GENOMIC DNA]</scope>
    <source>
        <strain evidence="6 7">Be4</strain>
    </source>
</reference>
<gene>
    <name evidence="6" type="ORF">N0K08_09645</name>
</gene>
<accession>A0ABT2PK81</accession>
<evidence type="ECO:0000256" key="2">
    <source>
        <dbReference type="ARBA" id="ARBA00023015"/>
    </source>
</evidence>
<dbReference type="Pfam" id="PF00126">
    <property type="entry name" value="HTH_1"/>
    <property type="match status" value="1"/>
</dbReference>
<evidence type="ECO:0000259" key="5">
    <source>
        <dbReference type="PROSITE" id="PS50931"/>
    </source>
</evidence>
<dbReference type="SUPFAM" id="SSF46785">
    <property type="entry name" value="Winged helix' DNA-binding domain"/>
    <property type="match status" value="1"/>
</dbReference>
<dbReference type="PROSITE" id="PS50931">
    <property type="entry name" value="HTH_LYSR"/>
    <property type="match status" value="1"/>
</dbReference>
<keyword evidence="4" id="KW-0804">Transcription</keyword>
<dbReference type="InterPro" id="IPR036388">
    <property type="entry name" value="WH-like_DNA-bd_sf"/>
</dbReference>
<dbReference type="InterPro" id="IPR036390">
    <property type="entry name" value="WH_DNA-bd_sf"/>
</dbReference>